<accession>A0ABQ7SD62</accession>
<keyword evidence="4" id="KW-1185">Reference proteome</keyword>
<feature type="compositionally biased region" description="Low complexity" evidence="1">
    <location>
        <begin position="333"/>
        <end position="352"/>
    </location>
</feature>
<protein>
    <submittedName>
        <fullName evidence="3">Uncharacterized protein</fullName>
    </submittedName>
</protein>
<proteinExistence type="predicted"/>
<feature type="chain" id="PRO_5047440624" evidence="2">
    <location>
        <begin position="23"/>
        <end position="633"/>
    </location>
</feature>
<feature type="region of interest" description="Disordered" evidence="1">
    <location>
        <begin position="265"/>
        <end position="285"/>
    </location>
</feature>
<feature type="region of interest" description="Disordered" evidence="1">
    <location>
        <begin position="325"/>
        <end position="421"/>
    </location>
</feature>
<dbReference type="Proteomes" id="UP000825002">
    <property type="component" value="Unassembled WGS sequence"/>
</dbReference>
<evidence type="ECO:0000256" key="1">
    <source>
        <dbReference type="SAM" id="MobiDB-lite"/>
    </source>
</evidence>
<comment type="caution">
    <text evidence="3">The sequence shown here is derived from an EMBL/GenBank/DDBJ whole genome shotgun (WGS) entry which is preliminary data.</text>
</comment>
<feature type="compositionally biased region" description="Polar residues" evidence="1">
    <location>
        <begin position="129"/>
        <end position="144"/>
    </location>
</feature>
<gene>
    <name evidence="3" type="ORF">GZH46_00078</name>
</gene>
<feature type="compositionally biased region" description="Basic and acidic residues" evidence="1">
    <location>
        <begin position="396"/>
        <end position="411"/>
    </location>
</feature>
<dbReference type="EMBL" id="JAIFTH010000008">
    <property type="protein sequence ID" value="KAG9511353.1"/>
    <property type="molecule type" value="Genomic_DNA"/>
</dbReference>
<feature type="compositionally biased region" description="Polar residues" evidence="1">
    <location>
        <begin position="371"/>
        <end position="381"/>
    </location>
</feature>
<feature type="region of interest" description="Disordered" evidence="1">
    <location>
        <begin position="553"/>
        <end position="616"/>
    </location>
</feature>
<evidence type="ECO:0000313" key="3">
    <source>
        <dbReference type="EMBL" id="KAG9511353.1"/>
    </source>
</evidence>
<feature type="signal peptide" evidence="2">
    <location>
        <begin position="1"/>
        <end position="22"/>
    </location>
</feature>
<reference evidence="3 4" key="1">
    <citation type="submission" date="2020-10" db="EMBL/GenBank/DDBJ databases">
        <authorList>
            <person name="Klimov P.B."/>
            <person name="Dyachkov S.M."/>
            <person name="Chetverikov P.E."/>
        </authorList>
    </citation>
    <scope>NUCLEOTIDE SEQUENCE [LARGE SCALE GENOMIC DNA]</scope>
    <source>
        <strain evidence="3">BMOC 18-1129-001#AD2665</strain>
        <tissue evidence="3">Entire mites</tissue>
    </source>
</reference>
<feature type="compositionally biased region" description="Low complexity" evidence="1">
    <location>
        <begin position="270"/>
        <end position="285"/>
    </location>
</feature>
<keyword evidence="2" id="KW-0732">Signal</keyword>
<name>A0ABQ7SD62_9ACAR</name>
<organism evidence="3 4">
    <name type="scientific">Fragariocoptes setiger</name>
    <dbReference type="NCBI Taxonomy" id="1670756"/>
    <lineage>
        <taxon>Eukaryota</taxon>
        <taxon>Metazoa</taxon>
        <taxon>Ecdysozoa</taxon>
        <taxon>Arthropoda</taxon>
        <taxon>Chelicerata</taxon>
        <taxon>Arachnida</taxon>
        <taxon>Acari</taxon>
        <taxon>Acariformes</taxon>
        <taxon>Trombidiformes</taxon>
        <taxon>Prostigmata</taxon>
        <taxon>Eupodina</taxon>
        <taxon>Eriophyoidea</taxon>
        <taxon>Phytoptidae</taxon>
        <taxon>Fragariocoptes</taxon>
    </lineage>
</organism>
<feature type="compositionally biased region" description="Low complexity" evidence="1">
    <location>
        <begin position="553"/>
        <end position="572"/>
    </location>
</feature>
<evidence type="ECO:0000313" key="4">
    <source>
        <dbReference type="Proteomes" id="UP000825002"/>
    </source>
</evidence>
<feature type="compositionally biased region" description="Polar residues" evidence="1">
    <location>
        <begin position="580"/>
        <end position="592"/>
    </location>
</feature>
<evidence type="ECO:0000256" key="2">
    <source>
        <dbReference type="SAM" id="SignalP"/>
    </source>
</evidence>
<sequence>MASSQVFRLCSFMLALAQLTNASYIVYYGNDNNNLINSKQLNHGAKSFNSDSNINTQLSSDASVNSVDESLGVDKQSIVSINHVNRYNKDITNQATKTVENDHQTQQQSDRQAPIVSSPVVDEIFKSPLSTSATNATQQQSASGNGARDTKHTRLTHNTRYLISPASTIHRYIELRNSSSSRAPNDRPPMIEARKTLTVPLASAMATIFGHKTRLRRRRRPAHLRSKRPKARSSKVIVILGPSASLSSASSQAISSLRSSLQYAPSVTTNSNNNNNNQPQQLQPQHTFGHNWRQHYQRALSHTKSASPARLASAIAGHSVRNLSQVSDKLTQQRHQVQAQAQNHNQAIGHQHASGKTSLPHVQQQQQPQQTGAVNNNNLSTEQRRGTDSDMVGAASKEHNRQHQAVKKESQHSPNSNSNNNSVAGLVVVAAAAAPVATISGVAGKVAATNESSDIDTTGSSNFKALQSAMNNASAGNNKTSSKPIQVRRRRKQIRTLLPVGLTSWLLGGIRDLDGRHWHMPAEVVDRLVINDVDFHPAIVDSLPSSTMFNGSILSSSDSSSSTGSTSKSITKPRGEQEIATASDTAKVNSSKARLCKNSEKRQKPRKTSPFHGSVSRYPRSAAGGLWLRLCVT</sequence>
<feature type="region of interest" description="Disordered" evidence="1">
    <location>
        <begin position="129"/>
        <end position="159"/>
    </location>
</feature>